<dbReference type="AlphaFoldDB" id="A0A813KIE5"/>
<evidence type="ECO:0000313" key="2">
    <source>
        <dbReference type="EMBL" id="CAE8708319.1"/>
    </source>
</evidence>
<proteinExistence type="predicted"/>
<accession>A0A813KIE5</accession>
<protein>
    <submittedName>
        <fullName evidence="2">Uncharacterized protein</fullName>
    </submittedName>
</protein>
<evidence type="ECO:0000313" key="3">
    <source>
        <dbReference type="Proteomes" id="UP000626109"/>
    </source>
</evidence>
<dbReference type="Proteomes" id="UP000626109">
    <property type="component" value="Unassembled WGS sequence"/>
</dbReference>
<name>A0A813KIE5_POLGL</name>
<evidence type="ECO:0000256" key="1">
    <source>
        <dbReference type="SAM" id="Coils"/>
    </source>
</evidence>
<feature type="non-terminal residue" evidence="2">
    <location>
        <position position="1"/>
    </location>
</feature>
<comment type="caution">
    <text evidence="2">The sequence shown here is derived from an EMBL/GenBank/DDBJ whole genome shotgun (WGS) entry which is preliminary data.</text>
</comment>
<reference evidence="2" key="1">
    <citation type="submission" date="2021-02" db="EMBL/GenBank/DDBJ databases">
        <authorList>
            <person name="Dougan E. K."/>
            <person name="Rhodes N."/>
            <person name="Thang M."/>
            <person name="Chan C."/>
        </authorList>
    </citation>
    <scope>NUCLEOTIDE SEQUENCE</scope>
</reference>
<sequence length="114" mass="12684">ATGLLNELLAEAADREVELEAEKAAEEAVVQKVIEEKAAKLAAEEELEDELSRQVKDLNSEMDACLENLGQWREQRRREDEALRKELEEQHSCRGAPDLAVVGRAIDAPDSGDE</sequence>
<feature type="coiled-coil region" evidence="1">
    <location>
        <begin position="5"/>
        <end position="75"/>
    </location>
</feature>
<dbReference type="EMBL" id="CAJNNW010031639">
    <property type="protein sequence ID" value="CAE8708319.1"/>
    <property type="molecule type" value="Genomic_DNA"/>
</dbReference>
<keyword evidence="1" id="KW-0175">Coiled coil</keyword>
<feature type="non-terminal residue" evidence="2">
    <location>
        <position position="114"/>
    </location>
</feature>
<gene>
    <name evidence="2" type="ORF">PGLA2088_LOCUS34891</name>
</gene>
<organism evidence="2 3">
    <name type="scientific">Polarella glacialis</name>
    <name type="common">Dinoflagellate</name>
    <dbReference type="NCBI Taxonomy" id="89957"/>
    <lineage>
        <taxon>Eukaryota</taxon>
        <taxon>Sar</taxon>
        <taxon>Alveolata</taxon>
        <taxon>Dinophyceae</taxon>
        <taxon>Suessiales</taxon>
        <taxon>Suessiaceae</taxon>
        <taxon>Polarella</taxon>
    </lineage>
</organism>